<dbReference type="eggNOG" id="COG2960">
    <property type="taxonomic scope" value="Bacteria"/>
</dbReference>
<sequence>MTERPRFFDDLAGLAGGALSAASGLRDEISALVRARVDEAIRRLDLVRREEFDAVMELAARARAESEALASRVAHLEDMVIPAAPRPVGPDAGADGVAEAPATDPLAVPDQDGNTPI</sequence>
<dbReference type="Proteomes" id="UP000000245">
    <property type="component" value="Chromosome"/>
</dbReference>
<evidence type="ECO:0008006" key="4">
    <source>
        <dbReference type="Google" id="ProtNLM"/>
    </source>
</evidence>
<dbReference type="Pfam" id="PF04380">
    <property type="entry name" value="BMFP"/>
    <property type="match status" value="1"/>
</dbReference>
<evidence type="ECO:0000313" key="2">
    <source>
        <dbReference type="EMBL" id="ABQ29652.1"/>
    </source>
</evidence>
<proteinExistence type="predicted"/>
<dbReference type="STRING" id="349163.Acry_0427"/>
<accession>A5FVM0</accession>
<reference evidence="2 3" key="1">
    <citation type="submission" date="2007-05" db="EMBL/GenBank/DDBJ databases">
        <title>Complete sequence of chromosome of Acidiphilium cryptum JF-5.</title>
        <authorList>
            <consortium name="US DOE Joint Genome Institute"/>
            <person name="Copeland A."/>
            <person name="Lucas S."/>
            <person name="Lapidus A."/>
            <person name="Barry K."/>
            <person name="Detter J.C."/>
            <person name="Glavina del Rio T."/>
            <person name="Hammon N."/>
            <person name="Israni S."/>
            <person name="Dalin E."/>
            <person name="Tice H."/>
            <person name="Pitluck S."/>
            <person name="Sims D."/>
            <person name="Brettin T."/>
            <person name="Bruce D."/>
            <person name="Han C."/>
            <person name="Schmutz J."/>
            <person name="Larimer F."/>
            <person name="Land M."/>
            <person name="Hauser L."/>
            <person name="Kyrpides N."/>
            <person name="Kim E."/>
            <person name="Magnuson T."/>
            <person name="Richardson P."/>
        </authorList>
    </citation>
    <scope>NUCLEOTIDE SEQUENCE [LARGE SCALE GENOMIC DNA]</scope>
    <source>
        <strain evidence="2 3">JF-5</strain>
    </source>
</reference>
<name>A5FVM0_ACICJ</name>
<dbReference type="AlphaFoldDB" id="A5FVM0"/>
<dbReference type="HOGENOM" id="CLU_154412_1_1_5"/>
<feature type="region of interest" description="Disordered" evidence="1">
    <location>
        <begin position="84"/>
        <end position="117"/>
    </location>
</feature>
<dbReference type="InterPro" id="IPR007475">
    <property type="entry name" value="UbiK"/>
</dbReference>
<gene>
    <name evidence="2" type="ordered locus">Acry_0427</name>
</gene>
<evidence type="ECO:0000256" key="1">
    <source>
        <dbReference type="SAM" id="MobiDB-lite"/>
    </source>
</evidence>
<keyword evidence="3" id="KW-1185">Reference proteome</keyword>
<dbReference type="EMBL" id="CP000697">
    <property type="protein sequence ID" value="ABQ29652.1"/>
    <property type="molecule type" value="Genomic_DNA"/>
</dbReference>
<dbReference type="RefSeq" id="WP_011941520.1">
    <property type="nucleotide sequence ID" value="NC_009484.1"/>
</dbReference>
<protein>
    <recommendedName>
        <fullName evidence="4">Accessory factor UbiK family protein</fullName>
    </recommendedName>
</protein>
<dbReference type="KEGG" id="acr:Acry_0427"/>
<organism evidence="2 3">
    <name type="scientific">Acidiphilium cryptum (strain JF-5)</name>
    <dbReference type="NCBI Taxonomy" id="349163"/>
    <lineage>
        <taxon>Bacteria</taxon>
        <taxon>Pseudomonadati</taxon>
        <taxon>Pseudomonadota</taxon>
        <taxon>Alphaproteobacteria</taxon>
        <taxon>Acetobacterales</taxon>
        <taxon>Acidocellaceae</taxon>
        <taxon>Acidiphilium</taxon>
    </lineage>
</organism>
<evidence type="ECO:0000313" key="3">
    <source>
        <dbReference type="Proteomes" id="UP000000245"/>
    </source>
</evidence>